<evidence type="ECO:0000256" key="3">
    <source>
        <dbReference type="ARBA" id="ARBA00023002"/>
    </source>
</evidence>
<keyword evidence="2 6" id="KW-0288">FMN</keyword>
<feature type="binding site" evidence="6">
    <location>
        <begin position="102"/>
        <end position="105"/>
    </location>
    <ligand>
        <name>FMN</name>
        <dbReference type="ChEBI" id="CHEBI:58210"/>
    </ligand>
</feature>
<evidence type="ECO:0000256" key="5">
    <source>
        <dbReference type="ARBA" id="ARBA00048542"/>
    </source>
</evidence>
<dbReference type="GO" id="GO:0010181">
    <property type="term" value="F:FMN binding"/>
    <property type="evidence" value="ECO:0007669"/>
    <property type="project" value="UniProtKB-UniRule"/>
</dbReference>
<comment type="similarity">
    <text evidence="6">Belongs to the azoreductase type 1 family.</text>
</comment>
<comment type="subunit">
    <text evidence="6">Homodimer.</text>
</comment>
<dbReference type="InterPro" id="IPR003680">
    <property type="entry name" value="Flavodoxin_fold"/>
</dbReference>
<evidence type="ECO:0000313" key="8">
    <source>
        <dbReference type="EMBL" id="ABV43261.1"/>
    </source>
</evidence>
<evidence type="ECO:0000256" key="6">
    <source>
        <dbReference type="HAMAP-Rule" id="MF_01216"/>
    </source>
</evidence>
<sequence>MLTREYLMKNVLILKSSINGDASLTNQLIDEFKSQRQQAGHDERIIERDLTTLALPKLSHSLFAAMRGGDISDPSIKEGVALSDTLINELKSSDLLVIGAPMYNLNVPTDLKKWFDLVTRAKETFRYTETYPQGLVEHVRAVVISSRGGVHEGQSTDAVTPYLRAVLGLMGIIDVDFIYAEGIDIKPYGRDTGIAHAQEQIARAAHLA</sequence>
<reference evidence="8" key="1">
    <citation type="submission" date="2007-09" db="EMBL/GenBank/DDBJ databases">
        <title>Complete sequence of chromosome of Serratia proteamaculans 568.</title>
        <authorList>
            <consortium name="US DOE Joint Genome Institute"/>
            <person name="Copeland A."/>
            <person name="Lucas S."/>
            <person name="Lapidus A."/>
            <person name="Barry K."/>
            <person name="Glavina del Rio T."/>
            <person name="Dalin E."/>
            <person name="Tice H."/>
            <person name="Pitluck S."/>
            <person name="Chain P."/>
            <person name="Malfatti S."/>
            <person name="Shin M."/>
            <person name="Vergez L."/>
            <person name="Schmutz J."/>
            <person name="Larimer F."/>
            <person name="Land M."/>
            <person name="Hauser L."/>
            <person name="Kyrpides N."/>
            <person name="Kim E."/>
            <person name="Taghavi S."/>
            <person name="Newman L."/>
            <person name="Vangronsveld J."/>
            <person name="van der Lelie D."/>
            <person name="Richardson P."/>
        </authorList>
    </citation>
    <scope>NUCLEOTIDE SEQUENCE [LARGE SCALE GENOMIC DNA]</scope>
    <source>
        <strain evidence="8">568</strain>
    </source>
</reference>
<comment type="caution">
    <text evidence="6">Lacks conserved residue(s) required for the propagation of feature annotation.</text>
</comment>
<keyword evidence="4 6" id="KW-0520">NAD</keyword>
<dbReference type="HAMAP" id="MF_01216">
    <property type="entry name" value="Azoreductase_type1"/>
    <property type="match status" value="1"/>
</dbReference>
<keyword evidence="1 6" id="KW-0285">Flavoprotein</keyword>
<feature type="domain" description="Flavodoxin-like fold" evidence="7">
    <location>
        <begin position="9"/>
        <end position="202"/>
    </location>
</feature>
<dbReference type="GO" id="GO:0016655">
    <property type="term" value="F:oxidoreductase activity, acting on NAD(P)H, quinone or similar compound as acceptor"/>
    <property type="evidence" value="ECO:0007669"/>
    <property type="project" value="InterPro"/>
</dbReference>
<dbReference type="EC" id="1.7.1.17" evidence="6"/>
<dbReference type="SUPFAM" id="SSF52218">
    <property type="entry name" value="Flavoproteins"/>
    <property type="match status" value="1"/>
</dbReference>
<keyword evidence="3 6" id="KW-0560">Oxidoreductase</keyword>
<feature type="binding site" evidence="6">
    <location>
        <begin position="146"/>
        <end position="149"/>
    </location>
    <ligand>
        <name>FMN</name>
        <dbReference type="ChEBI" id="CHEBI:58210"/>
    </ligand>
</feature>
<organism evidence="8">
    <name type="scientific">Serratia proteamaculans (strain 568)</name>
    <dbReference type="NCBI Taxonomy" id="399741"/>
    <lineage>
        <taxon>Bacteria</taxon>
        <taxon>Pseudomonadati</taxon>
        <taxon>Pseudomonadota</taxon>
        <taxon>Gammaproteobacteria</taxon>
        <taxon>Enterobacterales</taxon>
        <taxon>Yersiniaceae</taxon>
        <taxon>Serratia</taxon>
    </lineage>
</organism>
<evidence type="ECO:0000256" key="1">
    <source>
        <dbReference type="ARBA" id="ARBA00022630"/>
    </source>
</evidence>
<name>A8GJH1_SERP5</name>
<evidence type="ECO:0000256" key="2">
    <source>
        <dbReference type="ARBA" id="ARBA00022643"/>
    </source>
</evidence>
<dbReference type="KEGG" id="spe:Spro_4167"/>
<proteinExistence type="inferred from homology"/>
<protein>
    <recommendedName>
        <fullName evidence="6">FMN dependent NADH:quinone oxidoreductase</fullName>
        <ecNumber evidence="6">1.6.5.-</ecNumber>
    </recommendedName>
    <alternativeName>
        <fullName evidence="6">Azo-dye reductase</fullName>
    </alternativeName>
    <alternativeName>
        <fullName evidence="6">FMN-dependent NADH-azo compound oxidoreductase</fullName>
    </alternativeName>
    <alternativeName>
        <fullName evidence="6">FMN-dependent NADH-azoreductase</fullName>
        <ecNumber evidence="6">1.7.1.17</ecNumber>
    </alternativeName>
</protein>
<evidence type="ECO:0000256" key="4">
    <source>
        <dbReference type="ARBA" id="ARBA00023027"/>
    </source>
</evidence>
<dbReference type="PANTHER" id="PTHR43741">
    <property type="entry name" value="FMN-DEPENDENT NADH-AZOREDUCTASE 1"/>
    <property type="match status" value="1"/>
</dbReference>
<comment type="function">
    <text evidence="6">Quinone reductase that provides resistance to thiol-specific stress caused by electrophilic quinones.</text>
</comment>
<dbReference type="InterPro" id="IPR029039">
    <property type="entry name" value="Flavoprotein-like_sf"/>
</dbReference>
<comment type="catalytic activity">
    <reaction evidence="5">
        <text>N,N-dimethyl-1,4-phenylenediamine + anthranilate + 2 NAD(+) = 2-(4-dimethylaminophenyl)diazenylbenzoate + 2 NADH + 2 H(+)</text>
        <dbReference type="Rhea" id="RHEA:55872"/>
        <dbReference type="ChEBI" id="CHEBI:15378"/>
        <dbReference type="ChEBI" id="CHEBI:15783"/>
        <dbReference type="ChEBI" id="CHEBI:16567"/>
        <dbReference type="ChEBI" id="CHEBI:57540"/>
        <dbReference type="ChEBI" id="CHEBI:57945"/>
        <dbReference type="ChEBI" id="CHEBI:71579"/>
        <dbReference type="EC" id="1.7.1.17"/>
    </reaction>
    <physiologicalReaction direction="right-to-left" evidence="5">
        <dbReference type="Rhea" id="RHEA:55874"/>
    </physiologicalReaction>
</comment>
<dbReference type="GO" id="GO:0016652">
    <property type="term" value="F:oxidoreductase activity, acting on NAD(P)H as acceptor"/>
    <property type="evidence" value="ECO:0007669"/>
    <property type="project" value="UniProtKB-UniRule"/>
</dbReference>
<dbReference type="InterPro" id="IPR023048">
    <property type="entry name" value="NADH:quinone_OxRdtase_FMN_depd"/>
</dbReference>
<dbReference type="AlphaFoldDB" id="A8GJH1"/>
<dbReference type="EMBL" id="CP000826">
    <property type="protein sequence ID" value="ABV43261.1"/>
    <property type="molecule type" value="Genomic_DNA"/>
</dbReference>
<accession>A8GJH1</accession>
<dbReference type="Gene3D" id="3.40.50.360">
    <property type="match status" value="1"/>
</dbReference>
<dbReference type="EC" id="1.6.5.-" evidence="6"/>
<comment type="catalytic activity">
    <reaction evidence="6">
        <text>2 a quinone + NADH + H(+) = 2 a 1,4-benzosemiquinone + NAD(+)</text>
        <dbReference type="Rhea" id="RHEA:65952"/>
        <dbReference type="ChEBI" id="CHEBI:15378"/>
        <dbReference type="ChEBI" id="CHEBI:57540"/>
        <dbReference type="ChEBI" id="CHEBI:57945"/>
        <dbReference type="ChEBI" id="CHEBI:132124"/>
        <dbReference type="ChEBI" id="CHEBI:134225"/>
    </reaction>
</comment>
<dbReference type="InterPro" id="IPR050104">
    <property type="entry name" value="FMN-dep_NADH:Q_OxRdtase_AzoR1"/>
</dbReference>
<dbReference type="Pfam" id="PF02525">
    <property type="entry name" value="Flavodoxin_2"/>
    <property type="match status" value="1"/>
</dbReference>
<evidence type="ECO:0000259" key="7">
    <source>
        <dbReference type="Pfam" id="PF02525"/>
    </source>
</evidence>
<dbReference type="GO" id="GO:0009055">
    <property type="term" value="F:electron transfer activity"/>
    <property type="evidence" value="ECO:0007669"/>
    <property type="project" value="UniProtKB-UniRule"/>
</dbReference>
<comment type="cofactor">
    <cofactor evidence="6">
        <name>FMN</name>
        <dbReference type="ChEBI" id="CHEBI:58210"/>
    </cofactor>
    <text evidence="6">Binds 1 FMN per subunit.</text>
</comment>
<dbReference type="eggNOG" id="COG1182">
    <property type="taxonomic scope" value="Bacteria"/>
</dbReference>
<gene>
    <name evidence="6" type="primary">azoR</name>
    <name evidence="8" type="ordered locus">Spro_4167</name>
</gene>
<feature type="binding site" evidence="6">
    <location>
        <position position="17"/>
    </location>
    <ligand>
        <name>FMN</name>
        <dbReference type="ChEBI" id="CHEBI:58210"/>
    </ligand>
</feature>
<dbReference type="HOGENOM" id="CLU_088964_0_0_6"/>
<comment type="function">
    <text evidence="6">Also exhibits azoreductase activity. Catalyzes the reductive cleavage of the azo bond in aromatic azo compounds to the corresponding amines.</text>
</comment>
<dbReference type="PANTHER" id="PTHR43741:SF2">
    <property type="entry name" value="FMN-DEPENDENT NADH:QUINONE OXIDOREDUCTASE"/>
    <property type="match status" value="1"/>
</dbReference>